<evidence type="ECO:0000313" key="2">
    <source>
        <dbReference type="Proteomes" id="UP000683551"/>
    </source>
</evidence>
<sequence length="48" mass="5516">MRLLLIQCLDAWRWGDPARNFEYDHWVSQLVAGDFIVSIPACHTQATA</sequence>
<organism evidence="1 2">
    <name type="scientific">Ferrovum myxofaciens</name>
    <dbReference type="NCBI Taxonomy" id="416213"/>
    <lineage>
        <taxon>Bacteria</taxon>
        <taxon>Pseudomonadati</taxon>
        <taxon>Pseudomonadota</taxon>
        <taxon>Betaproteobacteria</taxon>
        <taxon>Ferrovales</taxon>
        <taxon>Ferrovaceae</taxon>
        <taxon>Ferrovum</taxon>
    </lineage>
</organism>
<name>A0A9E6SX97_9PROT</name>
<dbReference type="EMBL" id="CP071137">
    <property type="protein sequence ID" value="QWY77182.1"/>
    <property type="molecule type" value="Genomic_DNA"/>
</dbReference>
<reference evidence="1" key="1">
    <citation type="submission" date="2021-02" db="EMBL/GenBank/DDBJ databases">
        <title>Comparative genomics of Ferrovum myxofaciens strains, predominant extremophile bacteria forming large biofilm stalactites in acid mine ecosystems.</title>
        <authorList>
            <person name="Burkartova K."/>
            <person name="Ridl J."/>
            <person name="Pajer P."/>
            <person name="Falteisek L."/>
        </authorList>
    </citation>
    <scope>NUCLEOTIDE SEQUENCE</scope>
    <source>
        <strain evidence="1">MI1III</strain>
    </source>
</reference>
<dbReference type="RefSeq" id="WP_197456531.1">
    <property type="nucleotide sequence ID" value="NZ_CP053675.1"/>
</dbReference>
<protein>
    <submittedName>
        <fullName evidence="1">Uncharacterized protein</fullName>
    </submittedName>
</protein>
<proteinExistence type="predicted"/>
<accession>A0A9E6SX97</accession>
<evidence type="ECO:0000313" key="1">
    <source>
        <dbReference type="EMBL" id="QWY77182.1"/>
    </source>
</evidence>
<dbReference type="AlphaFoldDB" id="A0A9E6SX97"/>
<dbReference type="Proteomes" id="UP000683551">
    <property type="component" value="Chromosome"/>
</dbReference>
<gene>
    <name evidence="1" type="ORF">JZL65_12040</name>
</gene>